<evidence type="ECO:0008006" key="5">
    <source>
        <dbReference type="Google" id="ProtNLM"/>
    </source>
</evidence>
<sequence length="733" mass="80716">MLPEKNGCNHTGEQAWPIFAQAQNKPIIISWLVSENGLKPKSSVRKLIIFFKVNGPETTTSFRTSLGLKPSPVLELEGKKPITTTLYLPVLSSLYRDKTCCRGSNSSCPVKWQAGTMLSSSGRAVRKLCSSSSCTAASVTRNRNLLLRERYISPLASSNLAKYSETTQHRAIPFLFNNFSLYSTTAAASTAAITSASAATANNHLEEASQPNLSDAYSAIELALDSVVKIFTVSSSPNYFLPWQNKSQRETMGSGFVIPGKKILTNAHVVADHTFVLVRKHGSPTKYRAEVQAVGHECDLAILVVENEEFWKGMNFLELGDIPFLQEAVAVVGYPQGGDNISVTKGVVSRVEPTQYVHGASQLMAIQIDAAINPGNSGGPAIMGNKVAGVAFQNLSGAENIGYIIPVPVIKHFINGVEESGKYVGFCSMGLSCQPTENVQLRKHFGMCPEMTGVLVSKINPLSDAHRVLKKDDIILAFDGVPIANDGTVPFRNRERITFDHLVSMKKPNETASLRLLRGGEEHEFSITLRPLQPLVPVHQFDKLPSYYIFAGLVFVPLTQPYLHEYGEEWYNTSPRRLCERALKELPKKADQQLIILSQACLRFFFVFFFFGTKRNMGALLLLTTKHNLVLMDDINAGYERLAELQGPLLGAMVKKVNGVEIDNLKHLCQLVRDCGSESLRFDLDDDRVIALNYRSAKVATSRILKRHRIPSAMSSDLSAEQNIPESETASSS</sequence>
<dbReference type="Pfam" id="PF13180">
    <property type="entry name" value="PDZ_2"/>
    <property type="match status" value="1"/>
</dbReference>
<feature type="domain" description="Protease Do-like PDZ" evidence="2">
    <location>
        <begin position="536"/>
        <end position="599"/>
    </location>
</feature>
<proteinExistence type="predicted"/>
<dbReference type="AlphaFoldDB" id="A0A8X7ZAH5"/>
<dbReference type="InterPro" id="IPR041517">
    <property type="entry name" value="DEGP_PDZ"/>
</dbReference>
<dbReference type="GO" id="GO:0004252">
    <property type="term" value="F:serine-type endopeptidase activity"/>
    <property type="evidence" value="ECO:0007669"/>
    <property type="project" value="TreeGrafter"/>
</dbReference>
<comment type="caution">
    <text evidence="3">The sequence shown here is derived from an EMBL/GenBank/DDBJ whole genome shotgun (WGS) entry which is preliminary data.</text>
</comment>
<evidence type="ECO:0000259" key="2">
    <source>
        <dbReference type="Pfam" id="PF17815"/>
    </source>
</evidence>
<evidence type="ECO:0000259" key="1">
    <source>
        <dbReference type="Pfam" id="PF13180"/>
    </source>
</evidence>
<evidence type="ECO:0000313" key="4">
    <source>
        <dbReference type="Proteomes" id="UP000886885"/>
    </source>
</evidence>
<protein>
    <recommendedName>
        <fullName evidence="5">DegP protease 10</fullName>
    </recommendedName>
</protein>
<dbReference type="Pfam" id="PF17815">
    <property type="entry name" value="PDZ_3"/>
    <property type="match status" value="2"/>
</dbReference>
<dbReference type="Proteomes" id="UP000886885">
    <property type="component" value="Chromosome 8A"/>
</dbReference>
<dbReference type="Pfam" id="PF13365">
    <property type="entry name" value="Trypsin_2"/>
    <property type="match status" value="1"/>
</dbReference>
<feature type="domain" description="PDZ" evidence="1">
    <location>
        <begin position="429"/>
        <end position="529"/>
    </location>
</feature>
<evidence type="ECO:0000313" key="3">
    <source>
        <dbReference type="EMBL" id="KAG6765541.1"/>
    </source>
</evidence>
<feature type="domain" description="Protease Do-like PDZ" evidence="2">
    <location>
        <begin position="630"/>
        <end position="717"/>
    </location>
</feature>
<organism evidence="3 4">
    <name type="scientific">Populus tomentosa</name>
    <name type="common">Chinese white poplar</name>
    <dbReference type="NCBI Taxonomy" id="118781"/>
    <lineage>
        <taxon>Eukaryota</taxon>
        <taxon>Viridiplantae</taxon>
        <taxon>Streptophyta</taxon>
        <taxon>Embryophyta</taxon>
        <taxon>Tracheophyta</taxon>
        <taxon>Spermatophyta</taxon>
        <taxon>Magnoliopsida</taxon>
        <taxon>eudicotyledons</taxon>
        <taxon>Gunneridae</taxon>
        <taxon>Pentapetalae</taxon>
        <taxon>rosids</taxon>
        <taxon>fabids</taxon>
        <taxon>Malpighiales</taxon>
        <taxon>Salicaceae</taxon>
        <taxon>Saliceae</taxon>
        <taxon>Populus</taxon>
    </lineage>
</organism>
<name>A0A8X7ZAH5_POPTO</name>
<dbReference type="PANTHER" id="PTHR45980:SF9">
    <property type="entry name" value="PROTEASE DO-LIKE 10, MITOCHONDRIAL-RELATED"/>
    <property type="match status" value="1"/>
</dbReference>
<keyword evidence="4" id="KW-1185">Reference proteome</keyword>
<dbReference type="InterPro" id="IPR001478">
    <property type="entry name" value="PDZ"/>
</dbReference>
<accession>A0A8X7ZAH5</accession>
<dbReference type="OrthoDB" id="4217619at2759"/>
<gene>
    <name evidence="3" type="ORF">POTOM_029587</name>
</gene>
<dbReference type="PANTHER" id="PTHR45980">
    <property type="match status" value="1"/>
</dbReference>
<dbReference type="EMBL" id="JAAWWB010000015">
    <property type="protein sequence ID" value="KAG6765541.1"/>
    <property type="molecule type" value="Genomic_DNA"/>
</dbReference>
<reference evidence="3" key="1">
    <citation type="journal article" date="2020" name="bioRxiv">
        <title>Hybrid origin of Populus tomentosa Carr. identified through genome sequencing and phylogenomic analysis.</title>
        <authorList>
            <person name="An X."/>
            <person name="Gao K."/>
            <person name="Chen Z."/>
            <person name="Li J."/>
            <person name="Yang X."/>
            <person name="Yang X."/>
            <person name="Zhou J."/>
            <person name="Guo T."/>
            <person name="Zhao T."/>
            <person name="Huang S."/>
            <person name="Miao D."/>
            <person name="Khan W.U."/>
            <person name="Rao P."/>
            <person name="Ye M."/>
            <person name="Lei B."/>
            <person name="Liao W."/>
            <person name="Wang J."/>
            <person name="Ji L."/>
            <person name="Li Y."/>
            <person name="Guo B."/>
            <person name="Mustafa N.S."/>
            <person name="Li S."/>
            <person name="Yun Q."/>
            <person name="Keller S.R."/>
            <person name="Mao J."/>
            <person name="Zhang R."/>
            <person name="Strauss S.H."/>
        </authorList>
    </citation>
    <scope>NUCLEOTIDE SEQUENCE</scope>
    <source>
        <strain evidence="3">GM15</strain>
        <tissue evidence="3">Leaf</tissue>
    </source>
</reference>